<dbReference type="InterPro" id="IPR005579">
    <property type="entry name" value="Cgr1-like"/>
</dbReference>
<evidence type="ECO:0000313" key="15">
    <source>
        <dbReference type="Proteomes" id="UP000499080"/>
    </source>
</evidence>
<keyword evidence="8" id="KW-0698">rRNA processing</keyword>
<dbReference type="Proteomes" id="UP000499080">
    <property type="component" value="Unassembled WGS sequence"/>
</dbReference>
<proteinExistence type="inferred from homology"/>
<dbReference type="InterPro" id="IPR026570">
    <property type="entry name" value="CCDC86"/>
</dbReference>
<keyword evidence="15" id="KW-1185">Reference proteome</keyword>
<comment type="caution">
    <text evidence="14">The sequence shown here is derived from an EMBL/GenBank/DDBJ whole genome shotgun (WGS) entry which is preliminary data.</text>
</comment>
<evidence type="ECO:0000256" key="3">
    <source>
        <dbReference type="ARBA" id="ARBA00004604"/>
    </source>
</evidence>
<keyword evidence="11" id="KW-0175">Coiled coil</keyword>
<evidence type="ECO:0000256" key="5">
    <source>
        <dbReference type="ARBA" id="ARBA00016738"/>
    </source>
</evidence>
<protein>
    <recommendedName>
        <fullName evidence="5">Coiled-coil domain-containing protein 86</fullName>
    </recommendedName>
</protein>
<evidence type="ECO:0000313" key="14">
    <source>
        <dbReference type="EMBL" id="GBN71773.1"/>
    </source>
</evidence>
<evidence type="ECO:0000256" key="12">
    <source>
        <dbReference type="ARBA" id="ARBA00023242"/>
    </source>
</evidence>
<comment type="function">
    <text evidence="13">Required for proper chromosome segregation during mitosis and error-free mitotic progression.</text>
</comment>
<comment type="similarity">
    <text evidence="4">Belongs to the CGR1 family.</text>
</comment>
<evidence type="ECO:0000256" key="13">
    <source>
        <dbReference type="ARBA" id="ARBA00093307"/>
    </source>
</evidence>
<evidence type="ECO:0000256" key="1">
    <source>
        <dbReference type="ARBA" id="ARBA00004090"/>
    </source>
</evidence>
<keyword evidence="10" id="KW-0164">Citrullination</keyword>
<dbReference type="GO" id="GO:0005694">
    <property type="term" value="C:chromosome"/>
    <property type="evidence" value="ECO:0007669"/>
    <property type="project" value="UniProtKB-SubCell"/>
</dbReference>
<reference evidence="14 15" key="1">
    <citation type="journal article" date="2019" name="Sci. Rep.">
        <title>Orb-weaving spider Araneus ventricosus genome elucidates the spidroin gene catalogue.</title>
        <authorList>
            <person name="Kono N."/>
            <person name="Nakamura H."/>
            <person name="Ohtoshi R."/>
            <person name="Moran D.A.P."/>
            <person name="Shinohara A."/>
            <person name="Yoshida Y."/>
            <person name="Fujiwara M."/>
            <person name="Mori M."/>
            <person name="Tomita M."/>
            <person name="Arakawa K."/>
        </authorList>
    </citation>
    <scope>NUCLEOTIDE SEQUENCE [LARGE SCALE GENOMIC DNA]</scope>
</reference>
<evidence type="ECO:0000256" key="8">
    <source>
        <dbReference type="ARBA" id="ARBA00022552"/>
    </source>
</evidence>
<evidence type="ECO:0000256" key="2">
    <source>
        <dbReference type="ARBA" id="ARBA00004286"/>
    </source>
</evidence>
<dbReference type="AlphaFoldDB" id="A0A4Y2R7U3"/>
<evidence type="ECO:0000256" key="9">
    <source>
        <dbReference type="ARBA" id="ARBA00022553"/>
    </source>
</evidence>
<dbReference type="GO" id="GO:0006364">
    <property type="term" value="P:rRNA processing"/>
    <property type="evidence" value="ECO:0007669"/>
    <property type="project" value="UniProtKB-KW"/>
</dbReference>
<comment type="subcellular location">
    <subcellularLocation>
        <location evidence="2">Chromosome</location>
    </subcellularLocation>
    <subcellularLocation>
        <location evidence="3">Nucleus</location>
        <location evidence="3">Nucleolus</location>
    </subcellularLocation>
</comment>
<dbReference type="PANTHER" id="PTHR13557:SF1">
    <property type="entry name" value="COILED-COIL DOMAIN-CONTAINING PROTEIN 86"/>
    <property type="match status" value="1"/>
</dbReference>
<gene>
    <name evidence="14" type="ORF">AVEN_131662_1</name>
</gene>
<organism evidence="14 15">
    <name type="scientific">Araneus ventricosus</name>
    <name type="common">Orbweaver spider</name>
    <name type="synonym">Epeira ventricosa</name>
    <dbReference type="NCBI Taxonomy" id="182803"/>
    <lineage>
        <taxon>Eukaryota</taxon>
        <taxon>Metazoa</taxon>
        <taxon>Ecdysozoa</taxon>
        <taxon>Arthropoda</taxon>
        <taxon>Chelicerata</taxon>
        <taxon>Arachnida</taxon>
        <taxon>Araneae</taxon>
        <taxon>Araneomorphae</taxon>
        <taxon>Entelegynae</taxon>
        <taxon>Araneoidea</taxon>
        <taxon>Araneidae</taxon>
        <taxon>Araneus</taxon>
    </lineage>
</organism>
<dbReference type="OrthoDB" id="277961at2759"/>
<name>A0A4Y2R7U3_ARAVE</name>
<evidence type="ECO:0000256" key="11">
    <source>
        <dbReference type="ARBA" id="ARBA00023054"/>
    </source>
</evidence>
<dbReference type="EMBL" id="BGPR01016083">
    <property type="protein sequence ID" value="GBN71773.1"/>
    <property type="molecule type" value="Genomic_DNA"/>
</dbReference>
<dbReference type="Pfam" id="PF03879">
    <property type="entry name" value="Cgr1"/>
    <property type="match status" value="1"/>
</dbReference>
<comment type="function">
    <text evidence="1">Involved in nucleolar integrity and required for processing of the pre-rRNA for the 60S ribosome subunit.</text>
</comment>
<keyword evidence="12" id="KW-0539">Nucleus</keyword>
<dbReference type="PANTHER" id="PTHR13557">
    <property type="entry name" value="COILED-COIL DOMAIN-CONTAINING PROTEIN 86"/>
    <property type="match status" value="1"/>
</dbReference>
<dbReference type="GO" id="GO:0005730">
    <property type="term" value="C:nucleolus"/>
    <property type="evidence" value="ECO:0007669"/>
    <property type="project" value="UniProtKB-SubCell"/>
</dbReference>
<keyword evidence="7" id="KW-0690">Ribosome biogenesis</keyword>
<evidence type="ECO:0000256" key="10">
    <source>
        <dbReference type="ARBA" id="ARBA00022934"/>
    </source>
</evidence>
<keyword evidence="9" id="KW-0597">Phosphoprotein</keyword>
<evidence type="ECO:0000256" key="4">
    <source>
        <dbReference type="ARBA" id="ARBA00007869"/>
    </source>
</evidence>
<keyword evidence="6" id="KW-0158">Chromosome</keyword>
<accession>A0A4Y2R7U3</accession>
<evidence type="ECO:0000256" key="7">
    <source>
        <dbReference type="ARBA" id="ARBA00022517"/>
    </source>
</evidence>
<sequence>MYIAETDGPVMPIKGKPKSGRLWKSEKSRFRSMCQVKPLKSKWDKRLQQRQERKDILAHQAELKEIKDQEKEDYCFLYLCYVFSCIFVNKPSFSIILRVGLFTPYTHSKTSCNTGVQKWDICVW</sequence>
<evidence type="ECO:0000256" key="6">
    <source>
        <dbReference type="ARBA" id="ARBA00022454"/>
    </source>
</evidence>